<evidence type="ECO:0000313" key="1">
    <source>
        <dbReference type="EMBL" id="JAH49847.1"/>
    </source>
</evidence>
<reference evidence="1" key="2">
    <citation type="journal article" date="2015" name="Fish Shellfish Immunol.">
        <title>Early steps in the European eel (Anguilla anguilla)-Vibrio vulnificus interaction in the gills: Role of the RtxA13 toxin.</title>
        <authorList>
            <person name="Callol A."/>
            <person name="Pajuelo D."/>
            <person name="Ebbesson L."/>
            <person name="Teles M."/>
            <person name="MacKenzie S."/>
            <person name="Amaro C."/>
        </authorList>
    </citation>
    <scope>NUCLEOTIDE SEQUENCE</scope>
</reference>
<protein>
    <submittedName>
        <fullName evidence="1">Uncharacterized protein</fullName>
    </submittedName>
</protein>
<accession>A0A0E9T8X0</accession>
<dbReference type="AlphaFoldDB" id="A0A0E9T8X0"/>
<proteinExistence type="predicted"/>
<reference evidence="1" key="1">
    <citation type="submission" date="2014-11" db="EMBL/GenBank/DDBJ databases">
        <authorList>
            <person name="Amaro Gonzalez C."/>
        </authorList>
    </citation>
    <scope>NUCLEOTIDE SEQUENCE</scope>
</reference>
<organism evidence="1">
    <name type="scientific">Anguilla anguilla</name>
    <name type="common">European freshwater eel</name>
    <name type="synonym">Muraena anguilla</name>
    <dbReference type="NCBI Taxonomy" id="7936"/>
    <lineage>
        <taxon>Eukaryota</taxon>
        <taxon>Metazoa</taxon>
        <taxon>Chordata</taxon>
        <taxon>Craniata</taxon>
        <taxon>Vertebrata</taxon>
        <taxon>Euteleostomi</taxon>
        <taxon>Actinopterygii</taxon>
        <taxon>Neopterygii</taxon>
        <taxon>Teleostei</taxon>
        <taxon>Anguilliformes</taxon>
        <taxon>Anguillidae</taxon>
        <taxon>Anguilla</taxon>
    </lineage>
</organism>
<dbReference type="EMBL" id="GBXM01058730">
    <property type="protein sequence ID" value="JAH49847.1"/>
    <property type="molecule type" value="Transcribed_RNA"/>
</dbReference>
<name>A0A0E9T8X0_ANGAN</name>
<sequence length="18" mass="1967">MLPSWLHPGQGKTSSNVK</sequence>